<sequence>MPSSEPRGLSIKRLNDLTTILLYNNCHLIYEKIFIMLAVQIELRSAFLKYLLEPNKNETALKKASFALCGHAISTGKRKAKKDSKEFGVDEINTVLEPLVIEAVKGICITQEQLVAIQNFKESLFTKNRVEAATFDSVFDPLIETLASDKRIVDNKYQHTFAAIYPIELDGYRIKEKDKEAGQAALTLSKSLMDITLGICKKDSAEQHDKDKYEQAYINAEGHGIDKHRGFKEKFYNFCRILSCVFIKPYFHYKAQPSFWTTVKTKTQEDIDKSHETINAFFKNNKTC</sequence>
<dbReference type="STRING" id="28084.Lche_0686"/>
<accession>A0A0W0SGB1</accession>
<dbReference type="PATRIC" id="fig|28084.5.peg.738"/>
<protein>
    <submittedName>
        <fullName evidence="1">Uncharacterized protein</fullName>
    </submittedName>
</protein>
<dbReference type="Proteomes" id="UP000054921">
    <property type="component" value="Unassembled WGS sequence"/>
</dbReference>
<evidence type="ECO:0000313" key="2">
    <source>
        <dbReference type="Proteomes" id="UP000054921"/>
    </source>
</evidence>
<gene>
    <name evidence="1" type="ORF">Lche_0686</name>
</gene>
<dbReference type="EMBL" id="LNXW01000009">
    <property type="protein sequence ID" value="KTC82422.1"/>
    <property type="molecule type" value="Genomic_DNA"/>
</dbReference>
<proteinExistence type="predicted"/>
<reference evidence="1 2" key="1">
    <citation type="submission" date="2015-11" db="EMBL/GenBank/DDBJ databases">
        <title>Genomic analysis of 38 Legionella species identifies large and diverse effector repertoires.</title>
        <authorList>
            <person name="Burstein D."/>
            <person name="Amaro F."/>
            <person name="Zusman T."/>
            <person name="Lifshitz Z."/>
            <person name="Cohen O."/>
            <person name="Gilbert J.A."/>
            <person name="Pupko T."/>
            <person name="Shuman H.A."/>
            <person name="Segal G."/>
        </authorList>
    </citation>
    <scope>NUCLEOTIDE SEQUENCE [LARGE SCALE GENOMIC DNA]</scope>
    <source>
        <strain evidence="1 2">ORW</strain>
    </source>
</reference>
<dbReference type="AlphaFoldDB" id="A0A0W0SGB1"/>
<comment type="caution">
    <text evidence="1">The sequence shown here is derived from an EMBL/GenBank/DDBJ whole genome shotgun (WGS) entry which is preliminary data.</text>
</comment>
<organism evidence="1 2">
    <name type="scientific">Legionella cherrii</name>
    <dbReference type="NCBI Taxonomy" id="28084"/>
    <lineage>
        <taxon>Bacteria</taxon>
        <taxon>Pseudomonadati</taxon>
        <taxon>Pseudomonadota</taxon>
        <taxon>Gammaproteobacteria</taxon>
        <taxon>Legionellales</taxon>
        <taxon>Legionellaceae</taxon>
        <taxon>Legionella</taxon>
    </lineage>
</organism>
<name>A0A0W0SGB1_9GAMM</name>
<evidence type="ECO:0000313" key="1">
    <source>
        <dbReference type="EMBL" id="KTC82422.1"/>
    </source>
</evidence>